<dbReference type="EMBL" id="DXES01000033">
    <property type="protein sequence ID" value="HIX64913.1"/>
    <property type="molecule type" value="Genomic_DNA"/>
</dbReference>
<organism evidence="5 6">
    <name type="scientific">Candidatus Anaerotruncus excrementipullorum</name>
    <dbReference type="NCBI Taxonomy" id="2838465"/>
    <lineage>
        <taxon>Bacteria</taxon>
        <taxon>Bacillati</taxon>
        <taxon>Bacillota</taxon>
        <taxon>Clostridia</taxon>
        <taxon>Eubacteriales</taxon>
        <taxon>Oscillospiraceae</taxon>
        <taxon>Anaerotruncus</taxon>
    </lineage>
</organism>
<accession>A0A9D1WPP0</accession>
<evidence type="ECO:0000256" key="3">
    <source>
        <dbReference type="SAM" id="SignalP"/>
    </source>
</evidence>
<sequence length="288" mass="30349">MKKFVALALAATMMLSMAACGGSSTSSEAETSSAAPASSAAEEAASEAAEGEEASGAITTADDLADKRIGVQAGTTGEIFVQENYPDAELGSYKSGMDAALDLKNGKLDAVVLDELPAQSIVAQNDDLTILDLDLATEEYAIAVKKGNTELLESINATIQRMQEDGTYEALVNAFMPAEGDDAIVIPEKVATEGEVIKMGTNAAFKPFEYAEGTEVVGFDISMSEQIALDMGRQLQVEDMAFDSLLSALDTGVVDFVAAGMTATEERRQSVDFSDPYYSSKQVVILKK</sequence>
<reference evidence="5" key="2">
    <citation type="submission" date="2021-04" db="EMBL/GenBank/DDBJ databases">
        <authorList>
            <person name="Gilroy R."/>
        </authorList>
    </citation>
    <scope>NUCLEOTIDE SEQUENCE</scope>
    <source>
        <strain evidence="5">CHK188-5543</strain>
    </source>
</reference>
<feature type="chain" id="PRO_5038963893" evidence="3">
    <location>
        <begin position="19"/>
        <end position="288"/>
    </location>
</feature>
<gene>
    <name evidence="5" type="ORF">H9736_01550</name>
</gene>
<evidence type="ECO:0000313" key="6">
    <source>
        <dbReference type="Proteomes" id="UP000886800"/>
    </source>
</evidence>
<feature type="domain" description="Solute-binding protein family 3/N-terminal" evidence="4">
    <location>
        <begin position="2"/>
        <end position="179"/>
    </location>
</feature>
<dbReference type="Pfam" id="PF00497">
    <property type="entry name" value="SBP_bac_3"/>
    <property type="match status" value="2"/>
</dbReference>
<proteinExistence type="predicted"/>
<evidence type="ECO:0000256" key="2">
    <source>
        <dbReference type="SAM" id="MobiDB-lite"/>
    </source>
</evidence>
<evidence type="ECO:0000256" key="1">
    <source>
        <dbReference type="ARBA" id="ARBA00022729"/>
    </source>
</evidence>
<reference evidence="5" key="1">
    <citation type="journal article" date="2021" name="PeerJ">
        <title>Extensive microbial diversity within the chicken gut microbiome revealed by metagenomics and culture.</title>
        <authorList>
            <person name="Gilroy R."/>
            <person name="Ravi A."/>
            <person name="Getino M."/>
            <person name="Pursley I."/>
            <person name="Horton D.L."/>
            <person name="Alikhan N.F."/>
            <person name="Baker D."/>
            <person name="Gharbi K."/>
            <person name="Hall N."/>
            <person name="Watson M."/>
            <person name="Adriaenssens E.M."/>
            <person name="Foster-Nyarko E."/>
            <person name="Jarju S."/>
            <person name="Secka A."/>
            <person name="Antonio M."/>
            <person name="Oren A."/>
            <person name="Chaudhuri R.R."/>
            <person name="La Ragione R."/>
            <person name="Hildebrand F."/>
            <person name="Pallen M.J."/>
        </authorList>
    </citation>
    <scope>NUCLEOTIDE SEQUENCE</scope>
    <source>
        <strain evidence="5">CHK188-5543</strain>
    </source>
</reference>
<feature type="region of interest" description="Disordered" evidence="2">
    <location>
        <begin position="21"/>
        <end position="59"/>
    </location>
</feature>
<evidence type="ECO:0000313" key="5">
    <source>
        <dbReference type="EMBL" id="HIX64913.1"/>
    </source>
</evidence>
<dbReference type="Gene3D" id="3.40.190.10">
    <property type="entry name" value="Periplasmic binding protein-like II"/>
    <property type="match status" value="3"/>
</dbReference>
<dbReference type="PANTHER" id="PTHR35936:SF17">
    <property type="entry name" value="ARGININE-BINDING EXTRACELLULAR PROTEIN ARTP"/>
    <property type="match status" value="1"/>
</dbReference>
<comment type="caution">
    <text evidence="5">The sequence shown here is derived from an EMBL/GenBank/DDBJ whole genome shotgun (WGS) entry which is preliminary data.</text>
</comment>
<name>A0A9D1WPP0_9FIRM</name>
<dbReference type="AlphaFoldDB" id="A0A9D1WPP0"/>
<dbReference type="SMART" id="SM00062">
    <property type="entry name" value="PBPb"/>
    <property type="match status" value="1"/>
</dbReference>
<dbReference type="SUPFAM" id="SSF53850">
    <property type="entry name" value="Periplasmic binding protein-like II"/>
    <property type="match status" value="2"/>
</dbReference>
<evidence type="ECO:0000259" key="4">
    <source>
        <dbReference type="SMART" id="SM00062"/>
    </source>
</evidence>
<protein>
    <submittedName>
        <fullName evidence="5">Transporter substrate-binding domain-containing protein</fullName>
    </submittedName>
</protein>
<dbReference type="PROSITE" id="PS51257">
    <property type="entry name" value="PROKAR_LIPOPROTEIN"/>
    <property type="match status" value="1"/>
</dbReference>
<keyword evidence="1 3" id="KW-0732">Signal</keyword>
<dbReference type="Proteomes" id="UP000886800">
    <property type="component" value="Unassembled WGS sequence"/>
</dbReference>
<dbReference type="InterPro" id="IPR001638">
    <property type="entry name" value="Solute-binding_3/MltF_N"/>
</dbReference>
<feature type="signal peptide" evidence="3">
    <location>
        <begin position="1"/>
        <end position="18"/>
    </location>
</feature>
<dbReference type="PANTHER" id="PTHR35936">
    <property type="entry name" value="MEMBRANE-BOUND LYTIC MUREIN TRANSGLYCOSYLASE F"/>
    <property type="match status" value="1"/>
</dbReference>